<dbReference type="SUPFAM" id="SSF46955">
    <property type="entry name" value="Putative DNA-binding domain"/>
    <property type="match status" value="2"/>
</dbReference>
<dbReference type="PANTHER" id="PTHR10947">
    <property type="entry name" value="PHENYLALANYL-TRNA SYNTHETASE BETA CHAIN AND LEUCINE-RICH REPEAT-CONTAINING PROTEIN 47"/>
    <property type="match status" value="1"/>
</dbReference>
<evidence type="ECO:0000256" key="10">
    <source>
        <dbReference type="ARBA" id="ARBA00022842"/>
    </source>
</evidence>
<comment type="similarity">
    <text evidence="2 15">Belongs to the phenylalanyl-tRNA synthetase beta subunit family. Type 1 subfamily.</text>
</comment>
<evidence type="ECO:0000313" key="18">
    <source>
        <dbReference type="EMBL" id="OHA65260.1"/>
    </source>
</evidence>
<sequence length="683" mass="76837">MLYSYNWLQHYSKYKLPQAEKLEELLNTHSFEVEEVKKQTSDYLFDISVLPNRSHDCLGHFGMAKEIAAITNGKTIALKTVSSNPRKGKLAKLTVHIQNRQMVARYAALVIEGIQVKPSPKKLRDRLEAVGLHSINNVVDVTNYVMLEMGQPLHAFDYDQIEGAVMTVRESRKGEEVETLDDQTLSLPEGVLVIEDKNRLIDLAGIKGGKESAISQKTKHIVLQAANFDPITIYKARKQMGYSTQAAVMYSHGIDPNLAMISLQRALFLLKEAESEGKVVQVIDIYPVKRLAKKILLHAERIESLLGVWVPLPEIKRILLSIGCQVTGNGKHLRVQIPTSRMDLAIEEDLVEEIGRIYGYDQIPAVFPLAPLDPPLPNKEWLLQESVRDALRASGYTETYSYSFISATDPSKFLYTPSDRKKLVELQNPISEDFSYMRPTLLENLLKHFSQNARISDELKIFEVGKVFGLAGKNYAETGMVAGFVGERQLEQPFYQAKGAVAQLCEWLGIAGVWYDEYKHAADHAYGKVWHATRCAKIKVHGKEIGLVGEISRHVSANLKLPFRVAAFQINMEMLAQFASSEKQYQEIVKYPSVVRDVAVLVHKRTKVFELLDAIGKAGGILVKDISLFDLYEGSGLPEGKKNIAFHIVYQADDRTLTGEEIEQTQSSIIAVLETNPQWEVRK</sequence>
<dbReference type="SUPFAM" id="SSF54991">
    <property type="entry name" value="Anticodon-binding domain of PheRS"/>
    <property type="match status" value="1"/>
</dbReference>
<dbReference type="Gene3D" id="3.30.930.10">
    <property type="entry name" value="Bira Bifunctional Protein, Domain 2"/>
    <property type="match status" value="1"/>
</dbReference>
<dbReference type="Gene3D" id="3.50.40.10">
    <property type="entry name" value="Phenylalanyl-trna Synthetase, Chain B, domain 3"/>
    <property type="match status" value="1"/>
</dbReference>
<keyword evidence="13 15" id="KW-0030">Aminoacyl-tRNA synthetase</keyword>
<feature type="binding site" evidence="15">
    <location>
        <position position="353"/>
    </location>
    <ligand>
        <name>Mg(2+)</name>
        <dbReference type="ChEBI" id="CHEBI:18420"/>
        <note>shared with alpha subunit</note>
    </ligand>
</feature>
<dbReference type="SUPFAM" id="SSF55681">
    <property type="entry name" value="Class II aaRS and biotin synthetases"/>
    <property type="match status" value="1"/>
</dbReference>
<keyword evidence="5" id="KW-0820">tRNA-binding</keyword>
<dbReference type="AlphaFoldDB" id="A0A1G2QXE7"/>
<dbReference type="Pfam" id="PF03147">
    <property type="entry name" value="FDX-ACB"/>
    <property type="match status" value="1"/>
</dbReference>
<accession>A0A1G2QXE7</accession>
<dbReference type="GO" id="GO:0005524">
    <property type="term" value="F:ATP binding"/>
    <property type="evidence" value="ECO:0007669"/>
    <property type="project" value="UniProtKB-UniRule"/>
</dbReference>
<keyword evidence="11" id="KW-0694">RNA-binding</keyword>
<dbReference type="FunFam" id="3.30.56.10:FF:000002">
    <property type="entry name" value="Phenylalanine--tRNA ligase beta subunit"/>
    <property type="match status" value="1"/>
</dbReference>
<evidence type="ECO:0000256" key="3">
    <source>
        <dbReference type="ARBA" id="ARBA00011209"/>
    </source>
</evidence>
<dbReference type="InterPro" id="IPR045864">
    <property type="entry name" value="aa-tRNA-synth_II/BPL/LPL"/>
</dbReference>
<evidence type="ECO:0000256" key="13">
    <source>
        <dbReference type="ARBA" id="ARBA00023146"/>
    </source>
</evidence>
<evidence type="ECO:0000256" key="15">
    <source>
        <dbReference type="HAMAP-Rule" id="MF_00283"/>
    </source>
</evidence>
<comment type="cofactor">
    <cofactor evidence="15">
        <name>Mg(2+)</name>
        <dbReference type="ChEBI" id="CHEBI:18420"/>
    </cofactor>
    <text evidence="15">Binds 2 magnesium ions per tetramer.</text>
</comment>
<feature type="binding site" evidence="15">
    <location>
        <position position="349"/>
    </location>
    <ligand>
        <name>Mg(2+)</name>
        <dbReference type="ChEBI" id="CHEBI:18420"/>
        <note>shared with alpha subunit</note>
    </ligand>
</feature>
<evidence type="ECO:0000256" key="9">
    <source>
        <dbReference type="ARBA" id="ARBA00022840"/>
    </source>
</evidence>
<dbReference type="PROSITE" id="PS51483">
    <property type="entry name" value="B5"/>
    <property type="match status" value="1"/>
</dbReference>
<dbReference type="SMART" id="SM00874">
    <property type="entry name" value="B5"/>
    <property type="match status" value="1"/>
</dbReference>
<dbReference type="InterPro" id="IPR005121">
    <property type="entry name" value="Fdx_antiC-bd"/>
</dbReference>
<dbReference type="Proteomes" id="UP000178092">
    <property type="component" value="Unassembled WGS sequence"/>
</dbReference>
<dbReference type="InterPro" id="IPR041616">
    <property type="entry name" value="PheRS_beta_core"/>
</dbReference>
<evidence type="ECO:0000256" key="4">
    <source>
        <dbReference type="ARBA" id="ARBA00022490"/>
    </source>
</evidence>
<reference evidence="18 19" key="1">
    <citation type="journal article" date="2016" name="Nat. Commun.">
        <title>Thousands of microbial genomes shed light on interconnected biogeochemical processes in an aquifer system.</title>
        <authorList>
            <person name="Anantharaman K."/>
            <person name="Brown C.T."/>
            <person name="Hug L.A."/>
            <person name="Sharon I."/>
            <person name="Castelle C.J."/>
            <person name="Probst A.J."/>
            <person name="Thomas B.C."/>
            <person name="Singh A."/>
            <person name="Wilkins M.J."/>
            <person name="Karaoz U."/>
            <person name="Brodie E.L."/>
            <person name="Williams K.H."/>
            <person name="Hubbard S.S."/>
            <person name="Banfield J.F."/>
        </authorList>
    </citation>
    <scope>NUCLEOTIDE SEQUENCE [LARGE SCALE GENOMIC DNA]</scope>
</reference>
<dbReference type="Pfam" id="PF17759">
    <property type="entry name" value="tRNA_synthFbeta"/>
    <property type="match status" value="1"/>
</dbReference>
<dbReference type="PROSITE" id="PS51447">
    <property type="entry name" value="FDX_ACB"/>
    <property type="match status" value="1"/>
</dbReference>
<dbReference type="Pfam" id="PF03484">
    <property type="entry name" value="B5"/>
    <property type="match status" value="1"/>
</dbReference>
<evidence type="ECO:0000256" key="1">
    <source>
        <dbReference type="ARBA" id="ARBA00004496"/>
    </source>
</evidence>
<dbReference type="GO" id="GO:0000049">
    <property type="term" value="F:tRNA binding"/>
    <property type="evidence" value="ECO:0007669"/>
    <property type="project" value="UniProtKB-KW"/>
</dbReference>
<dbReference type="GO" id="GO:0009328">
    <property type="term" value="C:phenylalanine-tRNA ligase complex"/>
    <property type="evidence" value="ECO:0007669"/>
    <property type="project" value="TreeGrafter"/>
</dbReference>
<dbReference type="Gene3D" id="3.30.56.10">
    <property type="match status" value="2"/>
</dbReference>
<keyword evidence="8 15" id="KW-0547">Nucleotide-binding</keyword>
<keyword evidence="9 15" id="KW-0067">ATP-binding</keyword>
<dbReference type="InterPro" id="IPR004532">
    <property type="entry name" value="Phe-tRNA-ligase_IIc_bsu_bact"/>
</dbReference>
<proteinExistence type="inferred from homology"/>
<protein>
    <recommendedName>
        <fullName evidence="15">Phenylalanine--tRNA ligase beta subunit</fullName>
        <ecNumber evidence="15">6.1.1.20</ecNumber>
    </recommendedName>
    <alternativeName>
        <fullName evidence="15">Phenylalanyl-tRNA synthetase beta subunit</fullName>
        <shortName evidence="15">PheRS</shortName>
    </alternativeName>
</protein>
<dbReference type="InterPro" id="IPR005147">
    <property type="entry name" value="tRNA_synthase_B5-dom"/>
</dbReference>
<keyword evidence="6 15" id="KW-0436">Ligase</keyword>
<dbReference type="NCBIfam" id="TIGR00472">
    <property type="entry name" value="pheT_bact"/>
    <property type="match status" value="1"/>
</dbReference>
<feature type="domain" description="B5" evidence="17">
    <location>
        <begin position="290"/>
        <end position="365"/>
    </location>
</feature>
<dbReference type="GO" id="GO:0006432">
    <property type="term" value="P:phenylalanyl-tRNA aminoacylation"/>
    <property type="evidence" value="ECO:0007669"/>
    <property type="project" value="UniProtKB-UniRule"/>
</dbReference>
<evidence type="ECO:0000259" key="16">
    <source>
        <dbReference type="PROSITE" id="PS51447"/>
    </source>
</evidence>
<evidence type="ECO:0000256" key="11">
    <source>
        <dbReference type="ARBA" id="ARBA00022884"/>
    </source>
</evidence>
<organism evidence="18 19">
    <name type="scientific">Candidatus Wildermuthbacteria bacterium RIFCSPHIGHO2_02_FULL_45_25</name>
    <dbReference type="NCBI Taxonomy" id="1802450"/>
    <lineage>
        <taxon>Bacteria</taxon>
        <taxon>Candidatus Wildermuthiibacteriota</taxon>
    </lineage>
</organism>
<dbReference type="InterPro" id="IPR005146">
    <property type="entry name" value="B3/B4_tRNA-bd"/>
</dbReference>
<dbReference type="EMBL" id="MHTV01000045">
    <property type="protein sequence ID" value="OHA65260.1"/>
    <property type="molecule type" value="Genomic_DNA"/>
</dbReference>
<dbReference type="SMART" id="SM00896">
    <property type="entry name" value="FDX-ACB"/>
    <property type="match status" value="1"/>
</dbReference>
<evidence type="ECO:0000256" key="6">
    <source>
        <dbReference type="ARBA" id="ARBA00022598"/>
    </source>
</evidence>
<dbReference type="Gene3D" id="3.30.70.380">
    <property type="entry name" value="Ferrodoxin-fold anticodon-binding domain"/>
    <property type="match status" value="1"/>
</dbReference>
<comment type="caution">
    <text evidence="18">The sequence shown here is derived from an EMBL/GenBank/DDBJ whole genome shotgun (WGS) entry which is preliminary data.</text>
</comment>
<evidence type="ECO:0000256" key="14">
    <source>
        <dbReference type="ARBA" id="ARBA00049255"/>
    </source>
</evidence>
<comment type="subunit">
    <text evidence="3 15">Tetramer of two alpha and two beta subunits.</text>
</comment>
<dbReference type="InterPro" id="IPR036690">
    <property type="entry name" value="Fdx_antiC-bd_sf"/>
</dbReference>
<evidence type="ECO:0000256" key="8">
    <source>
        <dbReference type="ARBA" id="ARBA00022741"/>
    </source>
</evidence>
<comment type="catalytic activity">
    <reaction evidence="14 15">
        <text>tRNA(Phe) + L-phenylalanine + ATP = L-phenylalanyl-tRNA(Phe) + AMP + diphosphate + H(+)</text>
        <dbReference type="Rhea" id="RHEA:19413"/>
        <dbReference type="Rhea" id="RHEA-COMP:9668"/>
        <dbReference type="Rhea" id="RHEA-COMP:9699"/>
        <dbReference type="ChEBI" id="CHEBI:15378"/>
        <dbReference type="ChEBI" id="CHEBI:30616"/>
        <dbReference type="ChEBI" id="CHEBI:33019"/>
        <dbReference type="ChEBI" id="CHEBI:58095"/>
        <dbReference type="ChEBI" id="CHEBI:78442"/>
        <dbReference type="ChEBI" id="CHEBI:78531"/>
        <dbReference type="ChEBI" id="CHEBI:456215"/>
        <dbReference type="EC" id="6.1.1.20"/>
    </reaction>
</comment>
<feature type="binding site" evidence="15">
    <location>
        <position position="352"/>
    </location>
    <ligand>
        <name>Mg(2+)</name>
        <dbReference type="ChEBI" id="CHEBI:18420"/>
        <note>shared with alpha subunit</note>
    </ligand>
</feature>
<evidence type="ECO:0000256" key="2">
    <source>
        <dbReference type="ARBA" id="ARBA00008653"/>
    </source>
</evidence>
<name>A0A1G2QXE7_9BACT</name>
<evidence type="ECO:0000256" key="12">
    <source>
        <dbReference type="ARBA" id="ARBA00022917"/>
    </source>
</evidence>
<keyword evidence="12 15" id="KW-0648">Protein biosynthesis</keyword>
<dbReference type="GO" id="GO:0000287">
    <property type="term" value="F:magnesium ion binding"/>
    <property type="evidence" value="ECO:0007669"/>
    <property type="project" value="UniProtKB-UniRule"/>
</dbReference>
<gene>
    <name evidence="15" type="primary">pheT</name>
    <name evidence="18" type="ORF">A3C04_03060</name>
</gene>
<dbReference type="HAMAP" id="MF_00283">
    <property type="entry name" value="Phe_tRNA_synth_beta1"/>
    <property type="match status" value="1"/>
</dbReference>
<dbReference type="Pfam" id="PF03483">
    <property type="entry name" value="B3_4"/>
    <property type="match status" value="1"/>
</dbReference>
<dbReference type="CDD" id="cd00769">
    <property type="entry name" value="PheRS_beta_core"/>
    <property type="match status" value="1"/>
</dbReference>
<dbReference type="InterPro" id="IPR020825">
    <property type="entry name" value="Phe-tRNA_synthase-like_B3/B4"/>
</dbReference>
<evidence type="ECO:0000256" key="7">
    <source>
        <dbReference type="ARBA" id="ARBA00022723"/>
    </source>
</evidence>
<dbReference type="InterPro" id="IPR045060">
    <property type="entry name" value="Phe-tRNA-ligase_IIc_bsu"/>
</dbReference>
<dbReference type="SUPFAM" id="SSF56037">
    <property type="entry name" value="PheT/TilS domain"/>
    <property type="match status" value="1"/>
</dbReference>
<keyword evidence="7 15" id="KW-0479">Metal-binding</keyword>
<comment type="subcellular location">
    <subcellularLocation>
        <location evidence="1 15">Cytoplasm</location>
    </subcellularLocation>
</comment>
<keyword evidence="4 15" id="KW-0963">Cytoplasm</keyword>
<evidence type="ECO:0000259" key="17">
    <source>
        <dbReference type="PROSITE" id="PS51483"/>
    </source>
</evidence>
<feature type="domain" description="FDX-ACB" evidence="16">
    <location>
        <begin position="589"/>
        <end position="682"/>
    </location>
</feature>
<dbReference type="GO" id="GO:0004826">
    <property type="term" value="F:phenylalanine-tRNA ligase activity"/>
    <property type="evidence" value="ECO:0007669"/>
    <property type="project" value="UniProtKB-UniRule"/>
</dbReference>
<dbReference type="FunFam" id="3.30.70.380:FF:000001">
    <property type="entry name" value="Phenylalanine--tRNA ligase beta subunit"/>
    <property type="match status" value="1"/>
</dbReference>
<dbReference type="PANTHER" id="PTHR10947:SF0">
    <property type="entry name" value="PHENYLALANINE--TRNA LIGASE BETA SUBUNIT"/>
    <property type="match status" value="1"/>
</dbReference>
<keyword evidence="10 15" id="KW-0460">Magnesium</keyword>
<dbReference type="SMART" id="SM00873">
    <property type="entry name" value="B3_4"/>
    <property type="match status" value="1"/>
</dbReference>
<feature type="binding site" evidence="15">
    <location>
        <position position="343"/>
    </location>
    <ligand>
        <name>Mg(2+)</name>
        <dbReference type="ChEBI" id="CHEBI:18420"/>
        <note>shared with alpha subunit</note>
    </ligand>
</feature>
<dbReference type="InterPro" id="IPR009061">
    <property type="entry name" value="DNA-bd_dom_put_sf"/>
</dbReference>
<dbReference type="EC" id="6.1.1.20" evidence="15"/>
<evidence type="ECO:0000313" key="19">
    <source>
        <dbReference type="Proteomes" id="UP000178092"/>
    </source>
</evidence>
<evidence type="ECO:0000256" key="5">
    <source>
        <dbReference type="ARBA" id="ARBA00022555"/>
    </source>
</evidence>